<proteinExistence type="predicted"/>
<dbReference type="InterPro" id="IPR008557">
    <property type="entry name" value="PhoX"/>
</dbReference>
<dbReference type="AlphaFoldDB" id="A0A7S4MEL7"/>
<feature type="signal peptide" evidence="2">
    <location>
        <begin position="1"/>
        <end position="24"/>
    </location>
</feature>
<feature type="compositionally biased region" description="Low complexity" evidence="1">
    <location>
        <begin position="251"/>
        <end position="264"/>
    </location>
</feature>
<dbReference type="SUPFAM" id="SSF63829">
    <property type="entry name" value="Calcium-dependent phosphotriesterase"/>
    <property type="match status" value="1"/>
</dbReference>
<gene>
    <name evidence="3" type="ORF">OAUR00152_LOCUS6980</name>
</gene>
<feature type="compositionally biased region" description="Basic and acidic residues" evidence="1">
    <location>
        <begin position="101"/>
        <end position="122"/>
    </location>
</feature>
<sequence>MNLRSASSAAAFIAALLRAAAVGASLPHLGHDHSSPFNPPYPAGKFADIVADAAAAVAHKVDDSNDSVSQTFEGGGAKRMKVTDASMLHHVTPTWQRRAKKDKEDKDSKKKNEKQDEKLEKEKEEEEDEKGSVTISIIAGGGAAQTSTTSTTTSTISGVADGSDSDGEEKGSITIGIIAGGGAEQTSTTSTTTSTISSVADGNDSDGEEKGSITIGIIAGGGAAQTSITSTTTSTISSVAAGPGISDIAQTSTTSTTTSTRTSSNAGGNDSDGEGTAITYRPGDLTVQMEELLLSTGLKARTIAREEEYVPYANGDQSSRPFHRLPDFGGTFLIPDSLATKKTKGGWVYVSNSEIKAKNDNPEGLGGVGAITFNSAGDVVEYKMVLTGTTANCGGGKTAWNTWISCEESGRFGQCYEVDPYGQSEGRVTVLGGDGGNFESFAYDDREKSKPRFFVTHDKANGELRRFTPDNAWAKPNNMLLHESGTMEYLVLTPDETDDTIGNYSWTTNLTEGKMSAKAHFRNVEGIDVSDSRLYFVSKAQMEMFTLDLDHDTYSKSSTVRGKFDGQPDQVSSIVSSARGEILYFTEDTELQAGVHGRDDQGRYYTILESHILRKEVTGLAFSPDQKHMYVAYQKEGILFDVYREDGRPFSGKTLNIRYHEVY</sequence>
<dbReference type="PANTHER" id="PTHR35399:SF2">
    <property type="entry name" value="DUF839 DOMAIN-CONTAINING PROTEIN"/>
    <property type="match status" value="1"/>
</dbReference>
<reference evidence="3" key="1">
    <citation type="submission" date="2021-01" db="EMBL/GenBank/DDBJ databases">
        <authorList>
            <person name="Corre E."/>
            <person name="Pelletier E."/>
            <person name="Niang G."/>
            <person name="Scheremetjew M."/>
            <person name="Finn R."/>
            <person name="Kale V."/>
            <person name="Holt S."/>
            <person name="Cochrane G."/>
            <person name="Meng A."/>
            <person name="Brown T."/>
            <person name="Cohen L."/>
        </authorList>
    </citation>
    <scope>NUCLEOTIDE SEQUENCE</scope>
    <source>
        <strain evidence="3">Isolate 1302-5</strain>
    </source>
</reference>
<organism evidence="3">
    <name type="scientific">Odontella aurita</name>
    <dbReference type="NCBI Taxonomy" id="265563"/>
    <lineage>
        <taxon>Eukaryota</taxon>
        <taxon>Sar</taxon>
        <taxon>Stramenopiles</taxon>
        <taxon>Ochrophyta</taxon>
        <taxon>Bacillariophyta</taxon>
        <taxon>Mediophyceae</taxon>
        <taxon>Biddulphiophycidae</taxon>
        <taxon>Eupodiscales</taxon>
        <taxon>Odontellaceae</taxon>
        <taxon>Odontella</taxon>
    </lineage>
</organism>
<dbReference type="PANTHER" id="PTHR35399">
    <property type="entry name" value="SLR8030 PROTEIN"/>
    <property type="match status" value="1"/>
</dbReference>
<evidence type="ECO:0008006" key="4">
    <source>
        <dbReference type="Google" id="ProtNLM"/>
    </source>
</evidence>
<feature type="region of interest" description="Disordered" evidence="1">
    <location>
        <begin position="61"/>
        <end position="211"/>
    </location>
</feature>
<feature type="compositionally biased region" description="Low complexity" evidence="1">
    <location>
        <begin position="186"/>
        <end position="198"/>
    </location>
</feature>
<name>A0A7S4MEL7_9STRA</name>
<feature type="compositionally biased region" description="Low complexity" evidence="1">
    <location>
        <begin position="132"/>
        <end position="160"/>
    </location>
</feature>
<evidence type="ECO:0000313" key="3">
    <source>
        <dbReference type="EMBL" id="CAE2217319.1"/>
    </source>
</evidence>
<dbReference type="EMBL" id="HBKQ01010296">
    <property type="protein sequence ID" value="CAE2217319.1"/>
    <property type="molecule type" value="Transcribed_RNA"/>
</dbReference>
<protein>
    <recommendedName>
        <fullName evidence="4">SMP-30/Gluconolactonase/LRE-like region domain-containing protein</fullName>
    </recommendedName>
</protein>
<keyword evidence="2" id="KW-0732">Signal</keyword>
<accession>A0A7S4MEL7</accession>
<feature type="region of interest" description="Disordered" evidence="1">
    <location>
        <begin position="245"/>
        <end position="278"/>
    </location>
</feature>
<evidence type="ECO:0000256" key="1">
    <source>
        <dbReference type="SAM" id="MobiDB-lite"/>
    </source>
</evidence>
<dbReference type="Pfam" id="PF05787">
    <property type="entry name" value="PhoX"/>
    <property type="match status" value="1"/>
</dbReference>
<evidence type="ECO:0000256" key="2">
    <source>
        <dbReference type="SAM" id="SignalP"/>
    </source>
</evidence>
<feature type="chain" id="PRO_5030768022" description="SMP-30/Gluconolactonase/LRE-like region domain-containing protein" evidence="2">
    <location>
        <begin position="25"/>
        <end position="663"/>
    </location>
</feature>